<evidence type="ECO:0000256" key="1">
    <source>
        <dbReference type="SAM" id="Phobius"/>
    </source>
</evidence>
<dbReference type="RefSeq" id="WP_204747979.1">
    <property type="nucleotide sequence ID" value="NZ_CP069188.1"/>
</dbReference>
<keyword evidence="1" id="KW-0812">Transmembrane</keyword>
<gene>
    <name evidence="2" type="ORF">JMJ58_00705</name>
</gene>
<dbReference type="AlphaFoldDB" id="A0A8T8E1V2"/>
<feature type="transmembrane region" description="Helical" evidence="1">
    <location>
        <begin position="6"/>
        <end position="27"/>
    </location>
</feature>
<protein>
    <submittedName>
        <fullName evidence="2">Uncharacterized protein</fullName>
    </submittedName>
</protein>
<dbReference type="EMBL" id="CP069188">
    <property type="protein sequence ID" value="QRV15456.1"/>
    <property type="molecule type" value="Genomic_DNA"/>
</dbReference>
<dbReference type="GeneID" id="62873599"/>
<organism evidence="2 3">
    <name type="scientific">Haloterrigena salifodinae</name>
    <dbReference type="NCBI Taxonomy" id="2675099"/>
    <lineage>
        <taxon>Archaea</taxon>
        <taxon>Methanobacteriati</taxon>
        <taxon>Methanobacteriota</taxon>
        <taxon>Stenosarchaea group</taxon>
        <taxon>Halobacteria</taxon>
        <taxon>Halobacteriales</taxon>
        <taxon>Natrialbaceae</taxon>
        <taxon>Haloterrigena</taxon>
    </lineage>
</organism>
<dbReference type="KEGG" id="hsal:JMJ58_00705"/>
<keyword evidence="1" id="KW-0472">Membrane</keyword>
<dbReference type="OrthoDB" id="372503at2157"/>
<name>A0A8T8E1V2_9EURY</name>
<keyword evidence="3" id="KW-1185">Reference proteome</keyword>
<dbReference type="Proteomes" id="UP000637819">
    <property type="component" value="Chromosome"/>
</dbReference>
<reference evidence="2 3" key="1">
    <citation type="submission" date="2021-01" db="EMBL/GenBank/DDBJ databases">
        <title>Genome Sequence and Methylation Pattern of Haloterrigena salifodinae BOL5-1, An Extremely Halophilic Archaeon from a Bolivian Salt Mine.</title>
        <authorList>
            <person name="DasSarma P."/>
            <person name="Anton B.P."/>
            <person name="DasSarma S.L."/>
            <person name="von Ehrenheim H.A.L."/>
            <person name="Martinez F.L."/>
            <person name="Guzman D."/>
            <person name="Roberts R.J."/>
            <person name="DasSarma S."/>
        </authorList>
    </citation>
    <scope>NUCLEOTIDE SEQUENCE [LARGE SCALE GENOMIC DNA]</scope>
    <source>
        <strain evidence="2 3">BOL5-1</strain>
    </source>
</reference>
<evidence type="ECO:0000313" key="3">
    <source>
        <dbReference type="Proteomes" id="UP000637819"/>
    </source>
</evidence>
<keyword evidence="1" id="KW-1133">Transmembrane helix</keyword>
<accession>A0A8T8E1V2</accession>
<evidence type="ECO:0000313" key="2">
    <source>
        <dbReference type="EMBL" id="QRV15456.1"/>
    </source>
</evidence>
<sequence length="187" mass="21802">MIESFALSDLLASIPVLTVIFVSYNIYKSHLETKASDIDIEYVHQRNNFKHLQDGGLKYTLGLIAINNGERNGIIERVFLDEIMIVNDGSVEDYVPESDIDYWTIETSPEEYEDWIDVPPEETIRFDVTAFLSGEDIKERYDQNLLPVFKFEIRDHSQHYLEEIHGKLEWYEDDYEPSGLEWVSGAE</sequence>
<proteinExistence type="predicted"/>